<dbReference type="Pfam" id="PF07833">
    <property type="entry name" value="Cu_amine_oxidN1"/>
    <property type="match status" value="1"/>
</dbReference>
<dbReference type="AlphaFoldDB" id="A0A3P7NZY0"/>
<dbReference type="CDD" id="cd05379">
    <property type="entry name" value="CAP_bacterial"/>
    <property type="match status" value="1"/>
</dbReference>
<dbReference type="InterPro" id="IPR012854">
    <property type="entry name" value="Cu_amine_oxidase-like_N"/>
</dbReference>
<feature type="chain" id="PRO_5018113464" description="SCP domain-containing protein" evidence="1">
    <location>
        <begin position="25"/>
        <end position="299"/>
    </location>
</feature>
<dbReference type="KEGG" id="cbar:PATL70BA_2809"/>
<name>A0A3P7NZY0_9FIRM</name>
<dbReference type="Proteomes" id="UP000279029">
    <property type="component" value="Chromosome"/>
</dbReference>
<dbReference type="Pfam" id="PF00188">
    <property type="entry name" value="CAP"/>
    <property type="match status" value="1"/>
</dbReference>
<dbReference type="EMBL" id="LR130778">
    <property type="protein sequence ID" value="VDN48714.1"/>
    <property type="molecule type" value="Genomic_DNA"/>
</dbReference>
<feature type="domain" description="Copper amine oxidase-like N-terminal" evidence="3">
    <location>
        <begin position="122"/>
        <end position="175"/>
    </location>
</feature>
<organism evidence="4 5">
    <name type="scientific">Petrocella atlantisensis</name>
    <dbReference type="NCBI Taxonomy" id="2173034"/>
    <lineage>
        <taxon>Bacteria</taxon>
        <taxon>Bacillati</taxon>
        <taxon>Bacillota</taxon>
        <taxon>Clostridia</taxon>
        <taxon>Lachnospirales</taxon>
        <taxon>Vallitaleaceae</taxon>
        <taxon>Petrocella</taxon>
    </lineage>
</organism>
<gene>
    <name evidence="4" type="ORF">PATL70BA_2809</name>
</gene>
<evidence type="ECO:0008006" key="6">
    <source>
        <dbReference type="Google" id="ProtNLM"/>
    </source>
</evidence>
<accession>A0A3P7NZY0</accession>
<evidence type="ECO:0000313" key="5">
    <source>
        <dbReference type="Proteomes" id="UP000279029"/>
    </source>
</evidence>
<protein>
    <recommendedName>
        <fullName evidence="6">SCP domain-containing protein</fullName>
    </recommendedName>
</protein>
<dbReference type="RefSeq" id="WP_125137808.1">
    <property type="nucleotide sequence ID" value="NZ_LR130778.1"/>
</dbReference>
<dbReference type="InterPro" id="IPR014044">
    <property type="entry name" value="CAP_dom"/>
</dbReference>
<feature type="domain" description="SCP" evidence="2">
    <location>
        <begin position="181"/>
        <end position="297"/>
    </location>
</feature>
<dbReference type="PANTHER" id="PTHR31157:SF1">
    <property type="entry name" value="SCP DOMAIN-CONTAINING PROTEIN"/>
    <property type="match status" value="1"/>
</dbReference>
<keyword evidence="5" id="KW-1185">Reference proteome</keyword>
<sequence length="299" mass="33374">MKKTIVTGLTVLSMILTMMIPIHASQSIYTVSTTANIVVDNKTISPRAYNIQGNNYFMLRDIAHYVNDSQKAFDVTWNPDTATIIIETGKPYLDGYVSKSSEDESAVNDVRISKAKILKNGVPLSMTGYVINGNTYYKLRDMGTAFGFNVFWDGAKNKVVIDTEGTVETVIKNQELSYEVLRLINIEREKAGLHKLVMDAKLEKAAYFKSNDMLINDYFEHVSPVHGGMVDIVAMHGVPYRYLAENIASGHTTAKKVVDGWMASPGHRKNILSPNLNKIGIGVVARTEYGYLWTQLFTD</sequence>
<evidence type="ECO:0000259" key="3">
    <source>
        <dbReference type="Pfam" id="PF07833"/>
    </source>
</evidence>
<dbReference type="InterPro" id="IPR035940">
    <property type="entry name" value="CAP_sf"/>
</dbReference>
<evidence type="ECO:0000259" key="2">
    <source>
        <dbReference type="Pfam" id="PF00188"/>
    </source>
</evidence>
<feature type="signal peptide" evidence="1">
    <location>
        <begin position="1"/>
        <end position="24"/>
    </location>
</feature>
<evidence type="ECO:0000256" key="1">
    <source>
        <dbReference type="SAM" id="SignalP"/>
    </source>
</evidence>
<reference evidence="4 5" key="1">
    <citation type="submission" date="2018-09" db="EMBL/GenBank/DDBJ databases">
        <authorList>
            <person name="Postec A."/>
        </authorList>
    </citation>
    <scope>NUCLEOTIDE SEQUENCE [LARGE SCALE GENOMIC DNA]</scope>
    <source>
        <strain evidence="4">70B-A</strain>
    </source>
</reference>
<dbReference type="OrthoDB" id="9783944at2"/>
<evidence type="ECO:0000313" key="4">
    <source>
        <dbReference type="EMBL" id="VDN48714.1"/>
    </source>
</evidence>
<keyword evidence="1" id="KW-0732">Signal</keyword>
<proteinExistence type="predicted"/>
<dbReference type="Gene3D" id="3.40.33.10">
    <property type="entry name" value="CAP"/>
    <property type="match status" value="1"/>
</dbReference>
<dbReference type="PANTHER" id="PTHR31157">
    <property type="entry name" value="SCP DOMAIN-CONTAINING PROTEIN"/>
    <property type="match status" value="1"/>
</dbReference>
<dbReference type="SUPFAM" id="SSF55797">
    <property type="entry name" value="PR-1-like"/>
    <property type="match status" value="1"/>
</dbReference>